<keyword evidence="1" id="KW-0812">Transmembrane</keyword>
<protein>
    <recommendedName>
        <fullName evidence="4">Exosporium protein G</fullName>
    </recommendedName>
</protein>
<dbReference type="EMBL" id="QTTY01000014">
    <property type="protein sequence ID" value="REF33248.1"/>
    <property type="molecule type" value="Genomic_DNA"/>
</dbReference>
<evidence type="ECO:0008006" key="4">
    <source>
        <dbReference type="Google" id="ProtNLM"/>
    </source>
</evidence>
<reference evidence="2 3" key="1">
    <citation type="submission" date="2018-08" db="EMBL/GenBank/DDBJ databases">
        <title>Freshwater and sediment microbial communities from various areas in North America, analyzing microbe dynamics in response to fracking.</title>
        <authorList>
            <person name="Lamendella R."/>
        </authorList>
    </citation>
    <scope>NUCLEOTIDE SEQUENCE [LARGE SCALE GENOMIC DNA]</scope>
    <source>
        <strain evidence="2 3">DB-1</strain>
    </source>
</reference>
<dbReference type="AlphaFoldDB" id="A0A3D9UUT9"/>
<comment type="caution">
    <text evidence="2">The sequence shown here is derived from an EMBL/GenBank/DDBJ whole genome shotgun (WGS) entry which is preliminary data.</text>
</comment>
<sequence>MQLVCFKLVNGQYFLVVEGIEIPAPIPAFAAALLIGLRVIPLCS</sequence>
<proteinExistence type="predicted"/>
<evidence type="ECO:0000313" key="3">
    <source>
        <dbReference type="Proteomes" id="UP000256530"/>
    </source>
</evidence>
<dbReference type="Proteomes" id="UP000256530">
    <property type="component" value="Unassembled WGS sequence"/>
</dbReference>
<feature type="transmembrane region" description="Helical" evidence="1">
    <location>
        <begin position="22"/>
        <end position="40"/>
    </location>
</feature>
<evidence type="ECO:0000256" key="1">
    <source>
        <dbReference type="SAM" id="Phobius"/>
    </source>
</evidence>
<gene>
    <name evidence="2" type="ORF">DET55_11481</name>
</gene>
<keyword evidence="1" id="KW-0472">Membrane</keyword>
<dbReference type="RefSeq" id="WP_258550636.1">
    <property type="nucleotide sequence ID" value="NZ_QTTY01000014.1"/>
</dbReference>
<keyword evidence="1" id="KW-1133">Transmembrane helix</keyword>
<name>A0A3D9UUT9_BACMY</name>
<organism evidence="2 3">
    <name type="scientific">Bacillus mycoides</name>
    <dbReference type="NCBI Taxonomy" id="1405"/>
    <lineage>
        <taxon>Bacteria</taxon>
        <taxon>Bacillati</taxon>
        <taxon>Bacillota</taxon>
        <taxon>Bacilli</taxon>
        <taxon>Bacillales</taxon>
        <taxon>Bacillaceae</taxon>
        <taxon>Bacillus</taxon>
        <taxon>Bacillus cereus group</taxon>
    </lineage>
</organism>
<evidence type="ECO:0000313" key="2">
    <source>
        <dbReference type="EMBL" id="REF33248.1"/>
    </source>
</evidence>
<accession>A0A3D9UUT9</accession>